<gene>
    <name evidence="1" type="ORF">GF068_16635</name>
</gene>
<dbReference type="RefSeq" id="WP_153820348.1">
    <property type="nucleotide sequence ID" value="NZ_WJIE01000004.1"/>
</dbReference>
<organism evidence="1 2">
    <name type="scientific">Polyangium spumosum</name>
    <dbReference type="NCBI Taxonomy" id="889282"/>
    <lineage>
        <taxon>Bacteria</taxon>
        <taxon>Pseudomonadati</taxon>
        <taxon>Myxococcota</taxon>
        <taxon>Polyangia</taxon>
        <taxon>Polyangiales</taxon>
        <taxon>Polyangiaceae</taxon>
        <taxon>Polyangium</taxon>
    </lineage>
</organism>
<dbReference type="PROSITE" id="PS51257">
    <property type="entry name" value="PROKAR_LIPOPROTEIN"/>
    <property type="match status" value="1"/>
</dbReference>
<keyword evidence="2" id="KW-1185">Reference proteome</keyword>
<evidence type="ECO:0000313" key="2">
    <source>
        <dbReference type="Proteomes" id="UP000440224"/>
    </source>
</evidence>
<evidence type="ECO:0000313" key="1">
    <source>
        <dbReference type="EMBL" id="MRG93525.1"/>
    </source>
</evidence>
<name>A0A6N7PTE4_9BACT</name>
<proteinExistence type="predicted"/>
<dbReference type="AlphaFoldDB" id="A0A6N7PTE4"/>
<dbReference type="Proteomes" id="UP000440224">
    <property type="component" value="Unassembled WGS sequence"/>
</dbReference>
<protein>
    <recommendedName>
        <fullName evidence="3">Lipoprotein</fullName>
    </recommendedName>
</protein>
<accession>A0A6N7PTE4</accession>
<dbReference type="OrthoDB" id="5512206at2"/>
<comment type="caution">
    <text evidence="1">The sequence shown here is derived from an EMBL/GenBank/DDBJ whole genome shotgun (WGS) entry which is preliminary data.</text>
</comment>
<evidence type="ECO:0008006" key="3">
    <source>
        <dbReference type="Google" id="ProtNLM"/>
    </source>
</evidence>
<reference evidence="1 2" key="1">
    <citation type="submission" date="2019-10" db="EMBL/GenBank/DDBJ databases">
        <title>A soil myxobacterium in the family Polyangiaceae.</title>
        <authorList>
            <person name="Li Y."/>
            <person name="Wang J."/>
        </authorList>
    </citation>
    <scope>NUCLEOTIDE SEQUENCE [LARGE SCALE GENOMIC DNA]</scope>
    <source>
        <strain evidence="1 2">DSM 14734</strain>
    </source>
</reference>
<dbReference type="EMBL" id="WJIE01000004">
    <property type="protein sequence ID" value="MRG93525.1"/>
    <property type="molecule type" value="Genomic_DNA"/>
</dbReference>
<sequence length="185" mass="19469">MTRNLRERLFGRRGLAALGVVSAGLLAIGFGASSCVGEEGLEAYACPNPAVFTASVSPYLERRCGTLDCHGQATRPMRIYGQLGLRHPLESNVSGGAATTQLELESNFAAVCNLDPAAMQQVVDDLGSTADKLLLVNKARGLERHKGGKIVNEQDPGDLCILGWLGFKDAATVDAACTAAIEPLK</sequence>